<dbReference type="AlphaFoldDB" id="A0A915L5G9"/>
<name>A0A915L5G9_ROMCU</name>
<accession>A0A915L5G9</accession>
<evidence type="ECO:0000313" key="10">
    <source>
        <dbReference type="WBParaSite" id="nRc.2.0.1.t46284-RA"/>
    </source>
</evidence>
<keyword evidence="5 8" id="KW-0472">Membrane</keyword>
<comment type="subcellular location">
    <subcellularLocation>
        <location evidence="1">Membrane</location>
    </subcellularLocation>
</comment>
<keyword evidence="3 8" id="KW-0812">Transmembrane</keyword>
<proteinExistence type="inferred from homology"/>
<feature type="region of interest" description="Disordered" evidence="7">
    <location>
        <begin position="438"/>
        <end position="459"/>
    </location>
</feature>
<evidence type="ECO:0000256" key="5">
    <source>
        <dbReference type="ARBA" id="ARBA00023136"/>
    </source>
</evidence>
<evidence type="ECO:0000256" key="3">
    <source>
        <dbReference type="ARBA" id="ARBA00022692"/>
    </source>
</evidence>
<keyword evidence="6" id="KW-0325">Glycoprotein</keyword>
<evidence type="ECO:0000256" key="8">
    <source>
        <dbReference type="SAM" id="Phobius"/>
    </source>
</evidence>
<dbReference type="Pfam" id="PF01130">
    <property type="entry name" value="CD36"/>
    <property type="match status" value="1"/>
</dbReference>
<keyword evidence="4 8" id="KW-1133">Transmembrane helix</keyword>
<dbReference type="GO" id="GO:0005737">
    <property type="term" value="C:cytoplasm"/>
    <property type="evidence" value="ECO:0007669"/>
    <property type="project" value="TreeGrafter"/>
</dbReference>
<organism evidence="9 10">
    <name type="scientific">Romanomermis culicivorax</name>
    <name type="common">Nematode worm</name>
    <dbReference type="NCBI Taxonomy" id="13658"/>
    <lineage>
        <taxon>Eukaryota</taxon>
        <taxon>Metazoa</taxon>
        <taxon>Ecdysozoa</taxon>
        <taxon>Nematoda</taxon>
        <taxon>Enoplea</taxon>
        <taxon>Dorylaimia</taxon>
        <taxon>Mermithida</taxon>
        <taxon>Mermithoidea</taxon>
        <taxon>Mermithidae</taxon>
        <taxon>Romanomermis</taxon>
    </lineage>
</organism>
<feature type="transmembrane region" description="Helical" evidence="8">
    <location>
        <begin position="404"/>
        <end position="427"/>
    </location>
</feature>
<sequence length="459" mass="52261">MNFWLFNVTNPDEILLRGEKPSLVRKGPYSFDEYQEKTVENDTENFIIYRNFKRYVFNRTSSCDFCDLDDTFVVPNVPYLTAVNTLNNMPNMSNIVQSIFHVTLLAIGEHPFTAQKARFLLFEGYKDALFSLLQWLKYLPQFRDVPDRMGFFYPKNETDDGTYKIYSGRDTVENLGKIMEWNGDDRLRVWNSDLCNKIKGSDGSLFPPFVSKTTILKMFVSDICRSIYATFHSEVDVLGIRAYRFVIPRSTSDSKNPENEGFCQPTDQIFYPNSQPLYKNSTSYCLPSGLLNSTKCRFGAPVVVSNPNFMFSPQEVFDSVDGLSKPNVKDDSSFLDIEPNTGAVLGVQRKLQVNVAMYNIGRVLRYLKPVIVPVLMINESAKIGDEFHDYLYKSFVTGPSLAHGFGYVFLVFGLLGSTATVLILVGLRRRRNRVEPELEYNSQGNDFSTSQSEISSSAP</sequence>
<dbReference type="GO" id="GO:0016020">
    <property type="term" value="C:membrane"/>
    <property type="evidence" value="ECO:0007669"/>
    <property type="project" value="UniProtKB-SubCell"/>
</dbReference>
<dbReference type="PANTHER" id="PTHR11923">
    <property type="entry name" value="SCAVENGER RECEPTOR CLASS B TYPE-1 SR-B1"/>
    <property type="match status" value="1"/>
</dbReference>
<comment type="similarity">
    <text evidence="2">Belongs to the CD36 family.</text>
</comment>
<protein>
    <submittedName>
        <fullName evidence="10">Uncharacterized protein</fullName>
    </submittedName>
</protein>
<dbReference type="InterPro" id="IPR002159">
    <property type="entry name" value="CD36_fam"/>
</dbReference>
<evidence type="ECO:0000313" key="9">
    <source>
        <dbReference type="Proteomes" id="UP000887565"/>
    </source>
</evidence>
<dbReference type="PANTHER" id="PTHR11923:SF51">
    <property type="entry name" value="LYSOSOME MEMBRANE PROTEIN 2"/>
    <property type="match status" value="1"/>
</dbReference>
<dbReference type="PRINTS" id="PR01609">
    <property type="entry name" value="CD36FAMILY"/>
</dbReference>
<evidence type="ECO:0000256" key="7">
    <source>
        <dbReference type="SAM" id="MobiDB-lite"/>
    </source>
</evidence>
<reference evidence="10" key="1">
    <citation type="submission" date="2022-11" db="UniProtKB">
        <authorList>
            <consortium name="WormBaseParasite"/>
        </authorList>
    </citation>
    <scope>IDENTIFICATION</scope>
</reference>
<keyword evidence="9" id="KW-1185">Reference proteome</keyword>
<evidence type="ECO:0000256" key="4">
    <source>
        <dbReference type="ARBA" id="ARBA00022989"/>
    </source>
</evidence>
<feature type="compositionally biased region" description="Polar residues" evidence="7">
    <location>
        <begin position="440"/>
        <end position="459"/>
    </location>
</feature>
<dbReference type="WBParaSite" id="nRc.2.0.1.t46284-RA">
    <property type="protein sequence ID" value="nRc.2.0.1.t46284-RA"/>
    <property type="gene ID" value="nRc.2.0.1.g46284"/>
</dbReference>
<evidence type="ECO:0000256" key="1">
    <source>
        <dbReference type="ARBA" id="ARBA00004370"/>
    </source>
</evidence>
<evidence type="ECO:0000256" key="2">
    <source>
        <dbReference type="ARBA" id="ARBA00010532"/>
    </source>
</evidence>
<dbReference type="GO" id="GO:0005044">
    <property type="term" value="F:scavenger receptor activity"/>
    <property type="evidence" value="ECO:0007669"/>
    <property type="project" value="TreeGrafter"/>
</dbReference>
<dbReference type="Proteomes" id="UP000887565">
    <property type="component" value="Unplaced"/>
</dbReference>
<evidence type="ECO:0000256" key="6">
    <source>
        <dbReference type="ARBA" id="ARBA00023180"/>
    </source>
</evidence>